<protein>
    <submittedName>
        <fullName evidence="2">Unplaced genomic scaffold SPHSTscaffold_493, whole genome shotgun sequence</fullName>
    </submittedName>
</protein>
<feature type="compositionally biased region" description="Basic and acidic residues" evidence="1">
    <location>
        <begin position="1"/>
        <end position="18"/>
    </location>
</feature>
<feature type="region of interest" description="Disordered" evidence="1">
    <location>
        <begin position="385"/>
        <end position="419"/>
    </location>
</feature>
<feature type="compositionally biased region" description="Acidic residues" evidence="1">
    <location>
        <begin position="29"/>
        <end position="47"/>
    </location>
</feature>
<evidence type="ECO:0000313" key="3">
    <source>
        <dbReference type="Proteomes" id="UP000054279"/>
    </source>
</evidence>
<accession>A0A0C9UFE8</accession>
<dbReference type="AlphaFoldDB" id="A0A0C9UFE8"/>
<evidence type="ECO:0000256" key="1">
    <source>
        <dbReference type="SAM" id="MobiDB-lite"/>
    </source>
</evidence>
<organism evidence="2 3">
    <name type="scientific">Sphaerobolus stellatus (strain SS14)</name>
    <dbReference type="NCBI Taxonomy" id="990650"/>
    <lineage>
        <taxon>Eukaryota</taxon>
        <taxon>Fungi</taxon>
        <taxon>Dikarya</taxon>
        <taxon>Basidiomycota</taxon>
        <taxon>Agaricomycotina</taxon>
        <taxon>Agaricomycetes</taxon>
        <taxon>Phallomycetidae</taxon>
        <taxon>Geastrales</taxon>
        <taxon>Sphaerobolaceae</taxon>
        <taxon>Sphaerobolus</taxon>
    </lineage>
</organism>
<proteinExistence type="predicted"/>
<feature type="compositionally biased region" description="Basic and acidic residues" evidence="1">
    <location>
        <begin position="397"/>
        <end position="419"/>
    </location>
</feature>
<keyword evidence="3" id="KW-1185">Reference proteome</keyword>
<name>A0A0C9UFE8_SPHS4</name>
<evidence type="ECO:0000313" key="2">
    <source>
        <dbReference type="EMBL" id="KIJ23895.1"/>
    </source>
</evidence>
<reference evidence="2 3" key="1">
    <citation type="submission" date="2014-06" db="EMBL/GenBank/DDBJ databases">
        <title>Evolutionary Origins and Diversification of the Mycorrhizal Mutualists.</title>
        <authorList>
            <consortium name="DOE Joint Genome Institute"/>
            <consortium name="Mycorrhizal Genomics Consortium"/>
            <person name="Kohler A."/>
            <person name="Kuo A."/>
            <person name="Nagy L.G."/>
            <person name="Floudas D."/>
            <person name="Copeland A."/>
            <person name="Barry K.W."/>
            <person name="Cichocki N."/>
            <person name="Veneault-Fourrey C."/>
            <person name="LaButti K."/>
            <person name="Lindquist E.A."/>
            <person name="Lipzen A."/>
            <person name="Lundell T."/>
            <person name="Morin E."/>
            <person name="Murat C."/>
            <person name="Riley R."/>
            <person name="Ohm R."/>
            <person name="Sun H."/>
            <person name="Tunlid A."/>
            <person name="Henrissat B."/>
            <person name="Grigoriev I.V."/>
            <person name="Hibbett D.S."/>
            <person name="Martin F."/>
        </authorList>
    </citation>
    <scope>NUCLEOTIDE SEQUENCE [LARGE SCALE GENOMIC DNA]</scope>
    <source>
        <strain evidence="2 3">SS14</strain>
    </source>
</reference>
<gene>
    <name evidence="2" type="ORF">M422DRAFT_275442</name>
</gene>
<sequence length="419" mass="47420">MKEEDVKQQAEAAARKVEEDAEAAAKAAEEDECEMDANSEGEDEVDQDGTPKSKSRLIVDLESEEEIEEVKTKRRKAKGKAIDTEYKRNMVLVDYVGCPEVPVIKMCEGCKVPENAKYQRPCIANVQMDANDQIFYVRSKDCCFLCLMRSNVCLFTCKDEANFIMLEATNDKELQAKLRKLCDKQDAFQKQKDKEKAERNKMLGNSMKVETSKKVEVNVKALGSNTKVVSEEDNIVVEARPKRARTVANNARSSERIPSVTESLDGINQALIETINILGDTRAVSESQAKTLRRIETCMVNLQSAMQMYVGQVHYSLGELEKQARNWAAKDEEGELADEEVFSQPEEKLVRNSNVVSSLMVEELEDKDEEIEEVHEEIEEVHDEIEEVHEEVEGPCEEGREGCEVEDDKTMKDPEADKL</sequence>
<feature type="compositionally biased region" description="Acidic residues" evidence="1">
    <location>
        <begin position="385"/>
        <end position="396"/>
    </location>
</feature>
<dbReference type="HOGENOM" id="CLU_052865_0_0_1"/>
<feature type="region of interest" description="Disordered" evidence="1">
    <location>
        <begin position="1"/>
        <end position="57"/>
    </location>
</feature>
<dbReference type="EMBL" id="KN837568">
    <property type="protein sequence ID" value="KIJ23895.1"/>
    <property type="molecule type" value="Genomic_DNA"/>
</dbReference>
<dbReference type="Proteomes" id="UP000054279">
    <property type="component" value="Unassembled WGS sequence"/>
</dbReference>